<evidence type="ECO:0000313" key="2">
    <source>
        <dbReference type="EMBL" id="KAB2608435.1"/>
    </source>
</evidence>
<evidence type="ECO:0000256" key="1">
    <source>
        <dbReference type="SAM" id="Phobius"/>
    </source>
</evidence>
<keyword evidence="1" id="KW-0472">Membrane</keyword>
<dbReference type="AlphaFoldDB" id="A0A5N5FZ75"/>
<evidence type="ECO:0000313" key="3">
    <source>
        <dbReference type="Proteomes" id="UP000327157"/>
    </source>
</evidence>
<dbReference type="Proteomes" id="UP000327157">
    <property type="component" value="Chromosome 14"/>
</dbReference>
<accession>A0A5N5FZ75</accession>
<dbReference type="EMBL" id="SMOL01000553">
    <property type="protein sequence ID" value="KAB2608435.1"/>
    <property type="molecule type" value="Genomic_DNA"/>
</dbReference>
<feature type="transmembrane region" description="Helical" evidence="1">
    <location>
        <begin position="40"/>
        <end position="61"/>
    </location>
</feature>
<dbReference type="GO" id="GO:0020037">
    <property type="term" value="F:heme binding"/>
    <property type="evidence" value="ECO:0007669"/>
    <property type="project" value="InterPro"/>
</dbReference>
<organism evidence="2 3">
    <name type="scientific">Pyrus ussuriensis x Pyrus communis</name>
    <dbReference type="NCBI Taxonomy" id="2448454"/>
    <lineage>
        <taxon>Eukaryota</taxon>
        <taxon>Viridiplantae</taxon>
        <taxon>Streptophyta</taxon>
        <taxon>Embryophyta</taxon>
        <taxon>Tracheophyta</taxon>
        <taxon>Spermatophyta</taxon>
        <taxon>Magnoliopsida</taxon>
        <taxon>eudicotyledons</taxon>
        <taxon>Gunneridae</taxon>
        <taxon>Pentapetalae</taxon>
        <taxon>rosids</taxon>
        <taxon>fabids</taxon>
        <taxon>Rosales</taxon>
        <taxon>Rosaceae</taxon>
        <taxon>Amygdaloideae</taxon>
        <taxon>Maleae</taxon>
        <taxon>Pyrus</taxon>
    </lineage>
</organism>
<keyword evidence="1" id="KW-1133">Transmembrane helix</keyword>
<keyword evidence="1" id="KW-0812">Transmembrane</keyword>
<dbReference type="GO" id="GO:0005506">
    <property type="term" value="F:iron ion binding"/>
    <property type="evidence" value="ECO:0007669"/>
    <property type="project" value="InterPro"/>
</dbReference>
<dbReference type="GO" id="GO:0016705">
    <property type="term" value="F:oxidoreductase activity, acting on paired donors, with incorporation or reduction of molecular oxygen"/>
    <property type="evidence" value="ECO:0007669"/>
    <property type="project" value="InterPro"/>
</dbReference>
<proteinExistence type="predicted"/>
<protein>
    <submittedName>
        <fullName evidence="2">Cytochrome P450 714C2-like</fullName>
    </submittedName>
</protein>
<comment type="caution">
    <text evidence="2">The sequence shown here is derived from an EMBL/GenBank/DDBJ whole genome shotgun (WGS) entry which is preliminary data.</text>
</comment>
<dbReference type="OrthoDB" id="1193161at2759"/>
<gene>
    <name evidence="2" type="ORF">D8674_011603</name>
</gene>
<keyword evidence="3" id="KW-1185">Reference proteome</keyword>
<dbReference type="GO" id="GO:0004497">
    <property type="term" value="F:monooxygenase activity"/>
    <property type="evidence" value="ECO:0007669"/>
    <property type="project" value="InterPro"/>
</dbReference>
<sequence length="90" mass="10198">MMCAASDGSKGYQCLDNDSYAFNPNRFANRITGACKLPHFVYFTMVELKVLIALIVSNFYFSLSPKYHHVPTLRLVEEPEHGVDLLVTKL</sequence>
<dbReference type="SUPFAM" id="SSF48264">
    <property type="entry name" value="Cytochrome P450"/>
    <property type="match status" value="1"/>
</dbReference>
<reference evidence="3" key="2">
    <citation type="submission" date="2019-10" db="EMBL/GenBank/DDBJ databases">
        <title>A de novo genome assembly of a pear dwarfing rootstock.</title>
        <authorList>
            <person name="Wang F."/>
            <person name="Wang J."/>
            <person name="Li S."/>
            <person name="Zhang Y."/>
            <person name="Fang M."/>
            <person name="Ma L."/>
            <person name="Zhao Y."/>
            <person name="Jiang S."/>
        </authorList>
    </citation>
    <scope>NUCLEOTIDE SEQUENCE [LARGE SCALE GENOMIC DNA]</scope>
</reference>
<name>A0A5N5FZ75_9ROSA</name>
<reference evidence="2 3" key="1">
    <citation type="submission" date="2019-09" db="EMBL/GenBank/DDBJ databases">
        <authorList>
            <person name="Ou C."/>
        </authorList>
    </citation>
    <scope>NUCLEOTIDE SEQUENCE [LARGE SCALE GENOMIC DNA]</scope>
    <source>
        <strain evidence="2">S2</strain>
        <tissue evidence="2">Leaf</tissue>
    </source>
</reference>
<reference evidence="2 3" key="3">
    <citation type="submission" date="2019-11" db="EMBL/GenBank/DDBJ databases">
        <title>A de novo genome assembly of a pear dwarfing rootstock.</title>
        <authorList>
            <person name="Wang F."/>
            <person name="Wang J."/>
            <person name="Li S."/>
            <person name="Zhang Y."/>
            <person name="Fang M."/>
            <person name="Ma L."/>
            <person name="Zhao Y."/>
            <person name="Jiang S."/>
        </authorList>
    </citation>
    <scope>NUCLEOTIDE SEQUENCE [LARGE SCALE GENOMIC DNA]</scope>
    <source>
        <strain evidence="2">S2</strain>
        <tissue evidence="2">Leaf</tissue>
    </source>
</reference>
<dbReference type="InterPro" id="IPR036396">
    <property type="entry name" value="Cyt_P450_sf"/>
</dbReference>